<feature type="signal peptide" evidence="1">
    <location>
        <begin position="1"/>
        <end position="32"/>
    </location>
</feature>
<comment type="caution">
    <text evidence="5">The sequence shown here is derived from an EMBL/GenBank/DDBJ whole genome shotgun (WGS) entry which is preliminary data.</text>
</comment>
<evidence type="ECO:0000313" key="6">
    <source>
        <dbReference type="Proteomes" id="UP001499951"/>
    </source>
</evidence>
<dbReference type="Pfam" id="PF20620">
    <property type="entry name" value="DUF6805"/>
    <property type="match status" value="1"/>
</dbReference>
<dbReference type="InterPro" id="IPR008928">
    <property type="entry name" value="6-hairpin_glycosidase_sf"/>
</dbReference>
<dbReference type="Pfam" id="PF07944">
    <property type="entry name" value="Beta-AFase-like_GH127_cat"/>
    <property type="match status" value="1"/>
</dbReference>
<dbReference type="InterPro" id="IPR046544">
    <property type="entry name" value="GH146_SB_dom"/>
</dbReference>
<name>A0ABP3PHS3_9PROT</name>
<feature type="domain" description="Non-reducing end beta-L-arabinofuranosidase-like GH127 catalytic" evidence="2">
    <location>
        <begin position="50"/>
        <end position="439"/>
    </location>
</feature>
<organism evidence="5 6">
    <name type="scientific">Rhizomicrobium electricum</name>
    <dbReference type="NCBI Taxonomy" id="480070"/>
    <lineage>
        <taxon>Bacteria</taxon>
        <taxon>Pseudomonadati</taxon>
        <taxon>Pseudomonadota</taxon>
        <taxon>Alphaproteobacteria</taxon>
        <taxon>Micropepsales</taxon>
        <taxon>Micropepsaceae</taxon>
        <taxon>Rhizomicrobium</taxon>
    </lineage>
</organism>
<dbReference type="Proteomes" id="UP001499951">
    <property type="component" value="Unassembled WGS sequence"/>
</dbReference>
<evidence type="ECO:0000259" key="2">
    <source>
        <dbReference type="Pfam" id="PF07944"/>
    </source>
</evidence>
<dbReference type="InterPro" id="IPR012878">
    <property type="entry name" value="Beta-AFase-like_GH127_cat"/>
</dbReference>
<dbReference type="SUPFAM" id="SSF48208">
    <property type="entry name" value="Six-hairpin glycosidases"/>
    <property type="match status" value="1"/>
</dbReference>
<protein>
    <submittedName>
        <fullName evidence="5">Glycoside hydrolase family 127 protein</fullName>
    </submittedName>
</protein>
<reference evidence="6" key="1">
    <citation type="journal article" date="2019" name="Int. J. Syst. Evol. Microbiol.">
        <title>The Global Catalogue of Microorganisms (GCM) 10K type strain sequencing project: providing services to taxonomists for standard genome sequencing and annotation.</title>
        <authorList>
            <consortium name="The Broad Institute Genomics Platform"/>
            <consortium name="The Broad Institute Genome Sequencing Center for Infectious Disease"/>
            <person name="Wu L."/>
            <person name="Ma J."/>
        </authorList>
    </citation>
    <scope>NUCLEOTIDE SEQUENCE [LARGE SCALE GENOMIC DNA]</scope>
    <source>
        <strain evidence="6">JCM 15089</strain>
    </source>
</reference>
<dbReference type="InterPro" id="IPR006311">
    <property type="entry name" value="TAT_signal"/>
</dbReference>
<feature type="chain" id="PRO_5045236605" evidence="1">
    <location>
        <begin position="33"/>
        <end position="797"/>
    </location>
</feature>
<dbReference type="GO" id="GO:0016787">
    <property type="term" value="F:hydrolase activity"/>
    <property type="evidence" value="ECO:0007669"/>
    <property type="project" value="UniProtKB-KW"/>
</dbReference>
<dbReference type="PANTHER" id="PTHR31151">
    <property type="entry name" value="PROLINE-TRNA LIGASE (DUF1680)"/>
    <property type="match status" value="1"/>
</dbReference>
<dbReference type="InterPro" id="IPR049046">
    <property type="entry name" value="Beta-AFase-like_GH127_middle"/>
</dbReference>
<feature type="domain" description="Non-reducing end beta-L-arabinofuranosidase-like GH127 middle" evidence="4">
    <location>
        <begin position="450"/>
        <end position="543"/>
    </location>
</feature>
<keyword evidence="6" id="KW-1185">Reference proteome</keyword>
<dbReference type="PROSITE" id="PS51318">
    <property type="entry name" value="TAT"/>
    <property type="match status" value="1"/>
</dbReference>
<keyword evidence="1" id="KW-0732">Signal</keyword>
<keyword evidence="5" id="KW-0378">Hydrolase</keyword>
<dbReference type="PANTHER" id="PTHR31151:SF0">
    <property type="entry name" value="PROLINE-TRNA LIGASE (DUF1680)"/>
    <property type="match status" value="1"/>
</dbReference>
<evidence type="ECO:0000256" key="1">
    <source>
        <dbReference type="SAM" id="SignalP"/>
    </source>
</evidence>
<evidence type="ECO:0000259" key="3">
    <source>
        <dbReference type="Pfam" id="PF20620"/>
    </source>
</evidence>
<sequence length="797" mass="87845">MENHHQKFNRRRLLGGAAAGSLIALLPEPVLAAAPAPALPAVATPLPLKAVRLKPSPYLTAVEANRKYLLSLSADRFLHNYHKFSGLPVKGEIYGGWESDTIAGEGLGHYLSALALMHAQTGDGECKQRIDYIVAELVKVQAAQGDGYAAGIMRRRKDRSMVDGKEIFAELKAGQIYSGGFDLNGAWSPLYSIHKVFAGLLDAHELAGNTQALAVAVAFGGYIEKLFAGLSDEQTETLLKCEYGGLNESFAEMYARTKDARWLHLAERLYDHQNLDAIVARRDALANTHSNTQIPKVIGLARISELDPGKPQYAAGARFFWETVTQHHSFVIGGDGDREYFFEPDSVAKHVTEQTCEHCCSYNMLKLTRQLFAWEPDGRLFDYYERTHINHILAAQNPATGMFTYMTPMMSGATRDFSSPENDFWCCVLSGMESHAKHGDSIYWQSKDVLFVNLYIPSTVEWGGQGAKLSLDTRYPYEGQISLKLDALAKPRAFSIALRIPGWAKSARIAVNGKPVEAKQERGYAIVRRTWKKGDTIALELPLDLRLESAVGDDKLVSVLRGPLVLAADLGPSDKPFEGYAPAMVGNDLVAGLTAVAPAEAVYRAEGVVRPAALTFKPFYSQVDRRTALYFRHYSESEWSVAQAAYVAEQARLKDIAARSLDVMHLGEMQPERDHNFRGENSNPVVYRGRSGRDARKGGYIEFEMKAARDGKKAGPLVLGVTYWGSETGRDFNILIDGTVIAHVVLKEPKPDEWVDLEYPIPAKLTAGKAKVTVKFDPQNGKTAGPVFGVNLYTAKP</sequence>
<evidence type="ECO:0000313" key="5">
    <source>
        <dbReference type="EMBL" id="GAA0567765.1"/>
    </source>
</evidence>
<feature type="domain" description="Glycoside hydrolase GH146 substrate-binding" evidence="3">
    <location>
        <begin position="656"/>
        <end position="792"/>
    </location>
</feature>
<evidence type="ECO:0000259" key="4">
    <source>
        <dbReference type="Pfam" id="PF20736"/>
    </source>
</evidence>
<accession>A0ABP3PHS3</accession>
<dbReference type="Pfam" id="PF20736">
    <property type="entry name" value="Glyco_hydro127M"/>
    <property type="match status" value="1"/>
</dbReference>
<dbReference type="EMBL" id="BAAADD010000003">
    <property type="protein sequence ID" value="GAA0567765.1"/>
    <property type="molecule type" value="Genomic_DNA"/>
</dbReference>
<gene>
    <name evidence="5" type="ORF">GCM10008942_15440</name>
</gene>
<proteinExistence type="predicted"/>
<dbReference type="RefSeq" id="WP_166932841.1">
    <property type="nucleotide sequence ID" value="NZ_BAAADD010000003.1"/>
</dbReference>